<name>A0A8S9QM29_BRACR</name>
<protein>
    <submittedName>
        <fullName evidence="1">Uncharacterized protein</fullName>
    </submittedName>
</protein>
<proteinExistence type="predicted"/>
<dbReference type="EMBL" id="QGKX02001290">
    <property type="protein sequence ID" value="KAF3539254.1"/>
    <property type="molecule type" value="Genomic_DNA"/>
</dbReference>
<dbReference type="Proteomes" id="UP000712600">
    <property type="component" value="Unassembled WGS sequence"/>
</dbReference>
<reference evidence="1" key="1">
    <citation type="submission" date="2019-12" db="EMBL/GenBank/DDBJ databases">
        <title>Genome sequencing and annotation of Brassica cretica.</title>
        <authorList>
            <person name="Studholme D.J."/>
            <person name="Sarris P."/>
        </authorList>
    </citation>
    <scope>NUCLEOTIDE SEQUENCE</scope>
    <source>
        <strain evidence="1">PFS-109/04</strain>
        <tissue evidence="1">Leaf</tissue>
    </source>
</reference>
<dbReference type="AlphaFoldDB" id="A0A8S9QM29"/>
<dbReference type="PROSITE" id="PS51257">
    <property type="entry name" value="PROKAR_LIPOPROTEIN"/>
    <property type="match status" value="1"/>
</dbReference>
<accession>A0A8S9QM29</accession>
<comment type="caution">
    <text evidence="1">The sequence shown here is derived from an EMBL/GenBank/DDBJ whole genome shotgun (WGS) entry which is preliminary data.</text>
</comment>
<sequence length="159" mass="17733">MSNSIQRMSHFTPLATTIHIQQVLNMLYSMLSCSYLSTYVVDLKIEIPSSEAYILGIVGWPYIVNAVDGVFTPMSSDFRHQPVSLTSTNVHVCMSHSMLEDCSPVALKLKAFQTSSCRVHGRSFSLFLLLIGVNPSTKIPLHERYSSLGSKANEYRLLS</sequence>
<evidence type="ECO:0000313" key="1">
    <source>
        <dbReference type="EMBL" id="KAF3539254.1"/>
    </source>
</evidence>
<evidence type="ECO:0000313" key="2">
    <source>
        <dbReference type="Proteomes" id="UP000712600"/>
    </source>
</evidence>
<gene>
    <name evidence="1" type="ORF">F2Q69_00025015</name>
</gene>
<organism evidence="1 2">
    <name type="scientific">Brassica cretica</name>
    <name type="common">Mustard</name>
    <dbReference type="NCBI Taxonomy" id="69181"/>
    <lineage>
        <taxon>Eukaryota</taxon>
        <taxon>Viridiplantae</taxon>
        <taxon>Streptophyta</taxon>
        <taxon>Embryophyta</taxon>
        <taxon>Tracheophyta</taxon>
        <taxon>Spermatophyta</taxon>
        <taxon>Magnoliopsida</taxon>
        <taxon>eudicotyledons</taxon>
        <taxon>Gunneridae</taxon>
        <taxon>Pentapetalae</taxon>
        <taxon>rosids</taxon>
        <taxon>malvids</taxon>
        <taxon>Brassicales</taxon>
        <taxon>Brassicaceae</taxon>
        <taxon>Brassiceae</taxon>
        <taxon>Brassica</taxon>
    </lineage>
</organism>